<protein>
    <submittedName>
        <fullName evidence="2">MbcA/ParS/Xre antitoxin family protein</fullName>
    </submittedName>
</protein>
<dbReference type="EMBL" id="CP101118">
    <property type="protein sequence ID" value="WZF87330.1"/>
    <property type="molecule type" value="Genomic_DNA"/>
</dbReference>
<evidence type="ECO:0000259" key="1">
    <source>
        <dbReference type="Pfam" id="PF09722"/>
    </source>
</evidence>
<evidence type="ECO:0000313" key="2">
    <source>
        <dbReference type="EMBL" id="WZF87330.1"/>
    </source>
</evidence>
<dbReference type="Proteomes" id="UP001475781">
    <property type="component" value="Chromosome"/>
</dbReference>
<proteinExistence type="predicted"/>
<feature type="domain" description="Antitoxin Xre/MbcA/ParS-like toxin-binding" evidence="1">
    <location>
        <begin position="21"/>
        <end position="69"/>
    </location>
</feature>
<organism evidence="2 3">
    <name type="scientific">Marinobacter metalliresistant</name>
    <dbReference type="NCBI Taxonomy" id="2961995"/>
    <lineage>
        <taxon>Bacteria</taxon>
        <taxon>Pseudomonadati</taxon>
        <taxon>Pseudomonadota</taxon>
        <taxon>Gammaproteobacteria</taxon>
        <taxon>Pseudomonadales</taxon>
        <taxon>Marinobacteraceae</taxon>
        <taxon>Marinobacter</taxon>
    </lineage>
</organism>
<dbReference type="InterPro" id="IPR024467">
    <property type="entry name" value="Xre/MbcA/ParS-like_toxin-bd"/>
</dbReference>
<reference evidence="2 3" key="1">
    <citation type="submission" date="2022-07" db="EMBL/GenBank/DDBJ databases">
        <title>A copper resistant bacterium isolated from sediment samples of deep sea hydrothermal areas.</title>
        <authorList>
            <person name="Zeng X."/>
        </authorList>
    </citation>
    <scope>NUCLEOTIDE SEQUENCE [LARGE SCALE GENOMIC DNA]</scope>
    <source>
        <strain evidence="3">CuT 6</strain>
    </source>
</reference>
<name>A0ABZ2VYV8_9GAMM</name>
<dbReference type="Pfam" id="PF09722">
    <property type="entry name" value="Xre_MbcA_ParS_C"/>
    <property type="match status" value="1"/>
</dbReference>
<sequence>MNDRINALEEQRAVAREAVIEAFDGDAKLAESWLHQPIKVLGNERPIDFMNSLERIQMLRSVIGKLEHGFP</sequence>
<evidence type="ECO:0000313" key="3">
    <source>
        <dbReference type="Proteomes" id="UP001475781"/>
    </source>
</evidence>
<keyword evidence="3" id="KW-1185">Reference proteome</keyword>
<gene>
    <name evidence="2" type="ORF">NLK58_13320</name>
</gene>
<dbReference type="RefSeq" id="WP_341580966.1">
    <property type="nucleotide sequence ID" value="NZ_CP101118.1"/>
</dbReference>
<accession>A0ABZ2VYV8</accession>